<feature type="compositionally biased region" description="Polar residues" evidence="1">
    <location>
        <begin position="169"/>
        <end position="188"/>
    </location>
</feature>
<evidence type="ECO:0000313" key="3">
    <source>
        <dbReference type="Proteomes" id="UP000007013"/>
    </source>
</evidence>
<dbReference type="STRING" id="452637.Oter_0464"/>
<proteinExistence type="predicted"/>
<feature type="region of interest" description="Disordered" evidence="1">
    <location>
        <begin position="63"/>
        <end position="93"/>
    </location>
</feature>
<organism evidence="2 3">
    <name type="scientific">Opitutus terrae (strain DSM 11246 / JCM 15787 / PB90-1)</name>
    <dbReference type="NCBI Taxonomy" id="452637"/>
    <lineage>
        <taxon>Bacteria</taxon>
        <taxon>Pseudomonadati</taxon>
        <taxon>Verrucomicrobiota</taxon>
        <taxon>Opitutia</taxon>
        <taxon>Opitutales</taxon>
        <taxon>Opitutaceae</taxon>
        <taxon>Opitutus</taxon>
    </lineage>
</organism>
<feature type="region of interest" description="Disordered" evidence="1">
    <location>
        <begin position="166"/>
        <end position="188"/>
    </location>
</feature>
<evidence type="ECO:0000313" key="2">
    <source>
        <dbReference type="EMBL" id="ACB73754.1"/>
    </source>
</evidence>
<dbReference type="HOGENOM" id="CLU_1439738_0_0_0"/>
<dbReference type="Proteomes" id="UP000007013">
    <property type="component" value="Chromosome"/>
</dbReference>
<dbReference type="EMBL" id="CP001032">
    <property type="protein sequence ID" value="ACB73754.1"/>
    <property type="molecule type" value="Genomic_DNA"/>
</dbReference>
<dbReference type="KEGG" id="ote:Oter_0464"/>
<accession>B1ZRR1</accession>
<evidence type="ECO:0000256" key="1">
    <source>
        <dbReference type="SAM" id="MobiDB-lite"/>
    </source>
</evidence>
<protein>
    <submittedName>
        <fullName evidence="2">Uncharacterized protein</fullName>
    </submittedName>
</protein>
<keyword evidence="3" id="KW-1185">Reference proteome</keyword>
<name>B1ZRR1_OPITP</name>
<dbReference type="AlphaFoldDB" id="B1ZRR1"/>
<sequence>MNHREPTSAPPRGVGQALPCLVFLLLPSLAADRAWSRPVFGARGIVEAPQSYLPAIGAPSMRFLAPTPPPDLAGRPPAGAPPQTAPEAADRPDVVLPATAPAGASTVLAPAVLPATAEASESTTPARLPAPILVDELRPRVRAEDFLPYFQIPSEHPGDATVIVPVPRGTTSAAPLPTSSATYTQSPK</sequence>
<reference evidence="2 3" key="1">
    <citation type="journal article" date="2011" name="J. Bacteriol.">
        <title>Genome sequence of the verrucomicrobium Opitutus terrae PB90-1, an abundant inhabitant of rice paddy soil ecosystems.</title>
        <authorList>
            <person name="van Passel M.W."/>
            <person name="Kant R."/>
            <person name="Palva A."/>
            <person name="Copeland A."/>
            <person name="Lucas S."/>
            <person name="Lapidus A."/>
            <person name="Glavina del Rio T."/>
            <person name="Pitluck S."/>
            <person name="Goltsman E."/>
            <person name="Clum A."/>
            <person name="Sun H."/>
            <person name="Schmutz J."/>
            <person name="Larimer F.W."/>
            <person name="Land M.L."/>
            <person name="Hauser L."/>
            <person name="Kyrpides N."/>
            <person name="Mikhailova N."/>
            <person name="Richardson P.P."/>
            <person name="Janssen P.H."/>
            <person name="de Vos W.M."/>
            <person name="Smidt H."/>
        </authorList>
    </citation>
    <scope>NUCLEOTIDE SEQUENCE [LARGE SCALE GENOMIC DNA]</scope>
    <source>
        <strain evidence="3">DSM 11246 / JCM 15787 / PB90-1</strain>
    </source>
</reference>
<gene>
    <name evidence="2" type="ordered locus">Oter_0464</name>
</gene>